<dbReference type="OrthoDB" id="1447477at2"/>
<accession>A0A2W0D5S9</accession>
<protein>
    <submittedName>
        <fullName evidence="1">Uncharacterized protein</fullName>
    </submittedName>
</protein>
<comment type="caution">
    <text evidence="1">The sequence shown here is derived from an EMBL/GenBank/DDBJ whole genome shotgun (WGS) entry which is preliminary data.</text>
</comment>
<dbReference type="AlphaFoldDB" id="A0A2W0D5S9"/>
<evidence type="ECO:0000313" key="1">
    <source>
        <dbReference type="EMBL" id="PYY31261.1"/>
    </source>
</evidence>
<dbReference type="EMBL" id="PRLG01000002">
    <property type="protein sequence ID" value="PYY31261.1"/>
    <property type="molecule type" value="Genomic_DNA"/>
</dbReference>
<organism evidence="1 2">
    <name type="scientific">Paenibacillus illinoisensis</name>
    <dbReference type="NCBI Taxonomy" id="59845"/>
    <lineage>
        <taxon>Bacteria</taxon>
        <taxon>Bacillati</taxon>
        <taxon>Bacillota</taxon>
        <taxon>Bacilli</taxon>
        <taxon>Bacillales</taxon>
        <taxon>Paenibacillaceae</taxon>
        <taxon>Paenibacillus</taxon>
    </lineage>
</organism>
<dbReference type="Proteomes" id="UP000247459">
    <property type="component" value="Unassembled WGS sequence"/>
</dbReference>
<proteinExistence type="predicted"/>
<evidence type="ECO:0000313" key="2">
    <source>
        <dbReference type="Proteomes" id="UP000247459"/>
    </source>
</evidence>
<gene>
    <name evidence="1" type="ORF">PIL02S_00352</name>
</gene>
<reference evidence="1 2" key="1">
    <citation type="submission" date="2018-01" db="EMBL/GenBank/DDBJ databases">
        <title>Genome sequence of the PGP bacterium Paenibacillus illinoisensis E3.</title>
        <authorList>
            <person name="Rolli E."/>
            <person name="Marasco R."/>
            <person name="Bessem C."/>
            <person name="Michoud G."/>
            <person name="Gaiarsa S."/>
            <person name="Borin S."/>
            <person name="Daffonchio D."/>
        </authorList>
    </citation>
    <scope>NUCLEOTIDE SEQUENCE [LARGE SCALE GENOMIC DNA]</scope>
    <source>
        <strain evidence="1 2">E3</strain>
    </source>
</reference>
<sequence>MKLSKHFYQEKSRGAFCYGFKTTNEIFHTLDDNIVETLCSSNSQIIEVKKSAGAVKTDQIDRLVDTNNKEFFNYNKKEVVLYIDAPLENAGRIASEKIDYIRNKGVKVVNSLEELREVLK</sequence>
<name>A0A2W0D5S9_9BACL</name>
<dbReference type="RefSeq" id="WP_095361093.1">
    <property type="nucleotide sequence ID" value="NZ_PRLG01000002.1"/>
</dbReference>